<evidence type="ECO:0000256" key="2">
    <source>
        <dbReference type="ARBA" id="ARBA00007878"/>
    </source>
</evidence>
<dbReference type="InterPro" id="IPR029044">
    <property type="entry name" value="Nucleotide-diphossugar_trans"/>
</dbReference>
<reference evidence="12 13" key="1">
    <citation type="journal article" date="2007" name="Nature">
        <title>Evolution of genes and genomes on the Drosophila phylogeny.</title>
        <authorList>
            <consortium name="Drosophila 12 Genomes Consortium"/>
            <person name="Clark A.G."/>
            <person name="Eisen M.B."/>
            <person name="Smith D.R."/>
            <person name="Bergman C.M."/>
            <person name="Oliver B."/>
            <person name="Markow T.A."/>
            <person name="Kaufman T.C."/>
            <person name="Kellis M."/>
            <person name="Gelbart W."/>
            <person name="Iyer V.N."/>
            <person name="Pollard D.A."/>
            <person name="Sackton T.B."/>
            <person name="Larracuente A.M."/>
            <person name="Singh N.D."/>
            <person name="Abad J.P."/>
            <person name="Abt D.N."/>
            <person name="Adryan B."/>
            <person name="Aguade M."/>
            <person name="Akashi H."/>
            <person name="Anderson W.W."/>
            <person name="Aquadro C.F."/>
            <person name="Ardell D.H."/>
            <person name="Arguello R."/>
            <person name="Artieri C.G."/>
            <person name="Barbash D.A."/>
            <person name="Barker D."/>
            <person name="Barsanti P."/>
            <person name="Batterham P."/>
            <person name="Batzoglou S."/>
            <person name="Begun D."/>
            <person name="Bhutkar A."/>
            <person name="Blanco E."/>
            <person name="Bosak S.A."/>
            <person name="Bradley R.K."/>
            <person name="Brand A.D."/>
            <person name="Brent M.R."/>
            <person name="Brooks A.N."/>
            <person name="Brown R.H."/>
            <person name="Butlin R.K."/>
            <person name="Caggese C."/>
            <person name="Calvi B.R."/>
            <person name="Bernardo de Carvalho A."/>
            <person name="Caspi A."/>
            <person name="Castrezana S."/>
            <person name="Celniker S.E."/>
            <person name="Chang J.L."/>
            <person name="Chapple C."/>
            <person name="Chatterji S."/>
            <person name="Chinwalla A."/>
            <person name="Civetta A."/>
            <person name="Clifton S.W."/>
            <person name="Comeron J.M."/>
            <person name="Costello J.C."/>
            <person name="Coyne J.A."/>
            <person name="Daub J."/>
            <person name="David R.G."/>
            <person name="Delcher A.L."/>
            <person name="Delehaunty K."/>
            <person name="Do C.B."/>
            <person name="Ebling H."/>
            <person name="Edwards K."/>
            <person name="Eickbush T."/>
            <person name="Evans J.D."/>
            <person name="Filipski A."/>
            <person name="Findeiss S."/>
            <person name="Freyhult E."/>
            <person name="Fulton L."/>
            <person name="Fulton R."/>
            <person name="Garcia A.C."/>
            <person name="Gardiner A."/>
            <person name="Garfield D.A."/>
            <person name="Garvin B.E."/>
            <person name="Gibson G."/>
            <person name="Gilbert D."/>
            <person name="Gnerre S."/>
            <person name="Godfrey J."/>
            <person name="Good R."/>
            <person name="Gotea V."/>
            <person name="Gravely B."/>
            <person name="Greenberg A.J."/>
            <person name="Griffiths-Jones S."/>
            <person name="Gross S."/>
            <person name="Guigo R."/>
            <person name="Gustafson E.A."/>
            <person name="Haerty W."/>
            <person name="Hahn M.W."/>
            <person name="Halligan D.L."/>
            <person name="Halpern A.L."/>
            <person name="Halter G.M."/>
            <person name="Han M.V."/>
            <person name="Heger A."/>
            <person name="Hillier L."/>
            <person name="Hinrichs A.S."/>
            <person name="Holmes I."/>
            <person name="Hoskins R.A."/>
            <person name="Hubisz M.J."/>
            <person name="Hultmark D."/>
            <person name="Huntley M.A."/>
            <person name="Jaffe D.B."/>
            <person name="Jagadeeshan S."/>
            <person name="Jeck W.R."/>
            <person name="Johnson J."/>
            <person name="Jones C.D."/>
            <person name="Jordan W.C."/>
            <person name="Karpen G.H."/>
            <person name="Kataoka E."/>
            <person name="Keightley P.D."/>
            <person name="Kheradpour P."/>
            <person name="Kirkness E.F."/>
            <person name="Koerich L.B."/>
            <person name="Kristiansen K."/>
            <person name="Kudrna D."/>
            <person name="Kulathinal R.J."/>
            <person name="Kumar S."/>
            <person name="Kwok R."/>
            <person name="Lander E."/>
            <person name="Langley C.H."/>
            <person name="Lapoint R."/>
            <person name="Lazzaro B.P."/>
            <person name="Lee S.J."/>
            <person name="Levesque L."/>
            <person name="Li R."/>
            <person name="Lin C.F."/>
            <person name="Lin M.F."/>
            <person name="Lindblad-Toh K."/>
            <person name="Llopart A."/>
            <person name="Long M."/>
            <person name="Low L."/>
            <person name="Lozovsky E."/>
            <person name="Lu J."/>
            <person name="Luo M."/>
            <person name="Machado C.A."/>
            <person name="Makalowski W."/>
            <person name="Marzo M."/>
            <person name="Matsuda M."/>
            <person name="Matzkin L."/>
            <person name="McAllister B."/>
            <person name="McBride C.S."/>
            <person name="McKernan B."/>
            <person name="McKernan K."/>
            <person name="Mendez-Lago M."/>
            <person name="Minx P."/>
            <person name="Mollenhauer M.U."/>
            <person name="Montooth K."/>
            <person name="Mount S.M."/>
            <person name="Mu X."/>
            <person name="Myers E."/>
            <person name="Negre B."/>
            <person name="Newfeld S."/>
            <person name="Nielsen R."/>
            <person name="Noor M.A."/>
            <person name="O'Grady P."/>
            <person name="Pachter L."/>
            <person name="Papaceit M."/>
            <person name="Parisi M.J."/>
            <person name="Parisi M."/>
            <person name="Parts L."/>
            <person name="Pedersen J.S."/>
            <person name="Pesole G."/>
            <person name="Phillippy A.M."/>
            <person name="Ponting C.P."/>
            <person name="Pop M."/>
            <person name="Porcelli D."/>
            <person name="Powell J.R."/>
            <person name="Prohaska S."/>
            <person name="Pruitt K."/>
            <person name="Puig M."/>
            <person name="Quesneville H."/>
            <person name="Ram K.R."/>
            <person name="Rand D."/>
            <person name="Rasmussen M.D."/>
            <person name="Reed L.K."/>
            <person name="Reenan R."/>
            <person name="Reily A."/>
            <person name="Remington K.A."/>
            <person name="Rieger T.T."/>
            <person name="Ritchie M.G."/>
            <person name="Robin C."/>
            <person name="Rogers Y.H."/>
            <person name="Rohde C."/>
            <person name="Rozas J."/>
            <person name="Rubenfield M.J."/>
            <person name="Ruiz A."/>
            <person name="Russo S."/>
            <person name="Salzberg S.L."/>
            <person name="Sanchez-Gracia A."/>
            <person name="Saranga D.J."/>
            <person name="Sato H."/>
            <person name="Schaeffer S.W."/>
            <person name="Schatz M.C."/>
            <person name="Schlenke T."/>
            <person name="Schwartz R."/>
            <person name="Segarra C."/>
            <person name="Singh R.S."/>
            <person name="Sirot L."/>
            <person name="Sirota M."/>
            <person name="Sisneros N.B."/>
            <person name="Smith C.D."/>
            <person name="Smith T.F."/>
            <person name="Spieth J."/>
            <person name="Stage D.E."/>
            <person name="Stark A."/>
            <person name="Stephan W."/>
            <person name="Strausberg R.L."/>
            <person name="Strempel S."/>
            <person name="Sturgill D."/>
            <person name="Sutton G."/>
            <person name="Sutton G.G."/>
            <person name="Tao W."/>
            <person name="Teichmann S."/>
            <person name="Tobari Y.N."/>
            <person name="Tomimura Y."/>
            <person name="Tsolas J.M."/>
            <person name="Valente V.L."/>
            <person name="Venter E."/>
            <person name="Venter J.C."/>
            <person name="Vicario S."/>
            <person name="Vieira F.G."/>
            <person name="Vilella A.J."/>
            <person name="Villasante A."/>
            <person name="Walenz B."/>
            <person name="Wang J."/>
            <person name="Wasserman M."/>
            <person name="Watts T."/>
            <person name="Wilson D."/>
            <person name="Wilson R.K."/>
            <person name="Wing R.A."/>
            <person name="Wolfner M.F."/>
            <person name="Wong A."/>
            <person name="Wong G.K."/>
            <person name="Wu C.I."/>
            <person name="Wu G."/>
            <person name="Yamamoto D."/>
            <person name="Yang H.P."/>
            <person name="Yang S.P."/>
            <person name="Yorke J.A."/>
            <person name="Yoshida K."/>
            <person name="Zdobnov E."/>
            <person name="Zhang P."/>
            <person name="Zhang Y."/>
            <person name="Zimin A.V."/>
            <person name="Baldwin J."/>
            <person name="Abdouelleil A."/>
            <person name="Abdulkadir J."/>
            <person name="Abebe A."/>
            <person name="Abera B."/>
            <person name="Abreu J."/>
            <person name="Acer S.C."/>
            <person name="Aftuck L."/>
            <person name="Alexander A."/>
            <person name="An P."/>
            <person name="Anderson E."/>
            <person name="Anderson S."/>
            <person name="Arachi H."/>
            <person name="Azer M."/>
            <person name="Bachantsang P."/>
            <person name="Barry A."/>
            <person name="Bayul T."/>
            <person name="Berlin A."/>
            <person name="Bessette D."/>
            <person name="Bloom T."/>
            <person name="Blye J."/>
            <person name="Boguslavskiy L."/>
            <person name="Bonnet C."/>
            <person name="Boukhgalter B."/>
            <person name="Bourzgui I."/>
            <person name="Brown A."/>
            <person name="Cahill P."/>
            <person name="Channer S."/>
            <person name="Cheshatsang Y."/>
            <person name="Chuda L."/>
            <person name="Citroen M."/>
            <person name="Collymore A."/>
            <person name="Cooke P."/>
            <person name="Costello M."/>
            <person name="D'Aco K."/>
            <person name="Daza R."/>
            <person name="De Haan G."/>
            <person name="DeGray S."/>
            <person name="DeMaso C."/>
            <person name="Dhargay N."/>
            <person name="Dooley K."/>
            <person name="Dooley E."/>
            <person name="Doricent M."/>
            <person name="Dorje P."/>
            <person name="Dorjee K."/>
            <person name="Dupes A."/>
            <person name="Elong R."/>
            <person name="Falk J."/>
            <person name="Farina A."/>
            <person name="Faro S."/>
            <person name="Ferguson D."/>
            <person name="Fisher S."/>
            <person name="Foley C.D."/>
            <person name="Franke A."/>
            <person name="Friedrich D."/>
            <person name="Gadbois L."/>
            <person name="Gearin G."/>
            <person name="Gearin C.R."/>
            <person name="Giannoukos G."/>
            <person name="Goode T."/>
            <person name="Graham J."/>
            <person name="Grandbois E."/>
            <person name="Grewal S."/>
            <person name="Gyaltsen K."/>
            <person name="Hafez N."/>
            <person name="Hagos B."/>
            <person name="Hall J."/>
            <person name="Henson C."/>
            <person name="Hollinger A."/>
            <person name="Honan T."/>
            <person name="Huard M.D."/>
            <person name="Hughes L."/>
            <person name="Hurhula B."/>
            <person name="Husby M.E."/>
            <person name="Kamat A."/>
            <person name="Kanga B."/>
            <person name="Kashin S."/>
            <person name="Khazanovich D."/>
            <person name="Kisner P."/>
            <person name="Lance K."/>
            <person name="Lara M."/>
            <person name="Lee W."/>
            <person name="Lennon N."/>
            <person name="Letendre F."/>
            <person name="LeVine R."/>
            <person name="Lipovsky A."/>
            <person name="Liu X."/>
            <person name="Liu J."/>
            <person name="Liu S."/>
            <person name="Lokyitsang T."/>
            <person name="Lokyitsang Y."/>
            <person name="Lubonja R."/>
            <person name="Lui A."/>
            <person name="MacDonald P."/>
            <person name="Magnisalis V."/>
            <person name="Maru K."/>
            <person name="Matthews C."/>
            <person name="McCusker W."/>
            <person name="McDonough S."/>
            <person name="Mehta T."/>
            <person name="Meldrim J."/>
            <person name="Meneus L."/>
            <person name="Mihai O."/>
            <person name="Mihalev A."/>
            <person name="Mihova T."/>
            <person name="Mittelman R."/>
            <person name="Mlenga V."/>
            <person name="Montmayeur A."/>
            <person name="Mulrain L."/>
            <person name="Navidi A."/>
            <person name="Naylor J."/>
            <person name="Negash T."/>
            <person name="Nguyen T."/>
            <person name="Nguyen N."/>
            <person name="Nicol R."/>
            <person name="Norbu C."/>
            <person name="Norbu N."/>
            <person name="Novod N."/>
            <person name="O'Neill B."/>
            <person name="Osman S."/>
            <person name="Markiewicz E."/>
            <person name="Oyono O.L."/>
            <person name="Patti C."/>
            <person name="Phunkhang P."/>
            <person name="Pierre F."/>
            <person name="Priest M."/>
            <person name="Raghuraman S."/>
            <person name="Rege F."/>
            <person name="Reyes R."/>
            <person name="Rise C."/>
            <person name="Rogov P."/>
            <person name="Ross K."/>
            <person name="Ryan E."/>
            <person name="Settipalli S."/>
            <person name="Shea T."/>
            <person name="Sherpa N."/>
            <person name="Shi L."/>
            <person name="Shih D."/>
            <person name="Sparrow T."/>
            <person name="Spaulding J."/>
            <person name="Stalker J."/>
            <person name="Stange-Thomann N."/>
            <person name="Stavropoulos S."/>
            <person name="Stone C."/>
            <person name="Strader C."/>
            <person name="Tesfaye S."/>
            <person name="Thomson T."/>
            <person name="Thoulutsang Y."/>
            <person name="Thoulutsang D."/>
            <person name="Topham K."/>
            <person name="Topping I."/>
            <person name="Tsamla T."/>
            <person name="Vassiliev H."/>
            <person name="Vo A."/>
            <person name="Wangchuk T."/>
            <person name="Wangdi T."/>
            <person name="Weiand M."/>
            <person name="Wilkinson J."/>
            <person name="Wilson A."/>
            <person name="Yadav S."/>
            <person name="Young G."/>
            <person name="Yu Q."/>
            <person name="Zembek L."/>
            <person name="Zhong D."/>
            <person name="Zimmer A."/>
            <person name="Zwirko Z."/>
            <person name="Jaffe D.B."/>
            <person name="Alvarez P."/>
            <person name="Brockman W."/>
            <person name="Butler J."/>
            <person name="Chin C."/>
            <person name="Gnerre S."/>
            <person name="Grabherr M."/>
            <person name="Kleber M."/>
            <person name="Mauceli E."/>
            <person name="MacCallum I."/>
        </authorList>
    </citation>
    <scope>NUCLEOTIDE SEQUENCE [LARGE SCALE GENOMIC DNA]</scope>
    <source>
        <strain evidence="13">Tucson 15010-1051.87</strain>
    </source>
</reference>
<dbReference type="HOGENOM" id="CLU_016743_0_0_1"/>
<evidence type="ECO:0000256" key="5">
    <source>
        <dbReference type="ARBA" id="ARBA00022917"/>
    </source>
</evidence>
<evidence type="ECO:0000259" key="10">
    <source>
        <dbReference type="Pfam" id="PF00483"/>
    </source>
</evidence>
<dbReference type="GO" id="GO:0005829">
    <property type="term" value="C:cytosol"/>
    <property type="evidence" value="ECO:0007669"/>
    <property type="project" value="UniProtKB-SubCell"/>
</dbReference>
<sequence length="497" mass="55548">MALGRQCWLTSIAARTAVLRFRCCSRVLAYLNYIIIFSIKMSSCEFQAVVLAAGRGTRLPEVLGDSPKCLLPVGPYPLIWYPLNMLSRHNFTEVIVVVQEQDKLEIQLSLEHTPLKVKIDYATVPNDSDFGTADSLRYIYDRIKSDFLVVSCDIVSNVSLYPLINKFRADDASLALLLFKSGFESDVVMPGPKTKYKPERDMIGIHTATQRLAFIFAASDCEDTLNIKRHLLKNKGQLDVYGRLLDAHIYVLKKWVINYLHRKEQISTFKGEFLPHLIRKQHARRSTKIAPDTTSELGVGTKHEDNILHYVTHTALDQKLTQTSLFNQSLSHIPYHGDVVRCFAVQAPKDAIGVRVNNTLSFLAINRKLAGIWQELCGDAHPLISPGAVVKSTQTKDIIVADNAKLSEKTSLNFSVFGPNCIVHPKNIVTNSIIMANAIVEEGCNINNCIIGYRAQIKSGSVLNNCLIGPNYVVEEGTKSQALQLSNADQYMEIDIQ</sequence>
<evidence type="ECO:0000256" key="6">
    <source>
        <dbReference type="ARBA" id="ARBA00044196"/>
    </source>
</evidence>
<dbReference type="GO" id="GO:0002183">
    <property type="term" value="P:cytoplasmic translational initiation"/>
    <property type="evidence" value="ECO:0007669"/>
    <property type="project" value="TreeGrafter"/>
</dbReference>
<dbReference type="CDD" id="cd04198">
    <property type="entry name" value="eIF-2B_gamma_N"/>
    <property type="match status" value="1"/>
</dbReference>
<keyword evidence="4" id="KW-0396">Initiation factor</keyword>
<feature type="domain" description="Mannose-1-phosphate guanyltransferase C-terminal" evidence="11">
    <location>
        <begin position="397"/>
        <end position="476"/>
    </location>
</feature>
<dbReference type="GO" id="GO:0005085">
    <property type="term" value="F:guanyl-nucleotide exchange factor activity"/>
    <property type="evidence" value="ECO:0007669"/>
    <property type="project" value="TreeGrafter"/>
</dbReference>
<dbReference type="FunCoup" id="B4LJW2">
    <property type="interactions" value="2047"/>
</dbReference>
<dbReference type="KEGG" id="dvi:6625341"/>
<dbReference type="PANTHER" id="PTHR45989">
    <property type="entry name" value="TRANSLATION INITIATION FACTOR EIF-2B SUBUNIT GAMMA"/>
    <property type="match status" value="1"/>
</dbReference>
<comment type="similarity">
    <text evidence="2">Belongs to the eIF-2B gamma/epsilon subunits family.</text>
</comment>
<evidence type="ECO:0000256" key="1">
    <source>
        <dbReference type="ARBA" id="ARBA00004514"/>
    </source>
</evidence>
<evidence type="ECO:0000256" key="9">
    <source>
        <dbReference type="ARBA" id="ARBA00046432"/>
    </source>
</evidence>
<dbReference type="GO" id="GO:0003743">
    <property type="term" value="F:translation initiation factor activity"/>
    <property type="evidence" value="ECO:0007669"/>
    <property type="project" value="UniProtKB-KW"/>
</dbReference>
<keyword evidence="3" id="KW-0963">Cytoplasm</keyword>
<dbReference type="AlphaFoldDB" id="B4LJW2"/>
<dbReference type="CDD" id="cd04652">
    <property type="entry name" value="LbH_eIF2B_gamma_C"/>
    <property type="match status" value="1"/>
</dbReference>
<dbReference type="STRING" id="7244.B4LJW2"/>
<dbReference type="GO" id="GO:0005851">
    <property type="term" value="C:eukaryotic translation initiation factor 2B complex"/>
    <property type="evidence" value="ECO:0007669"/>
    <property type="project" value="TreeGrafter"/>
</dbReference>
<dbReference type="InterPro" id="IPR051960">
    <property type="entry name" value="eIF2B_gamma"/>
</dbReference>
<organism evidence="12 13">
    <name type="scientific">Drosophila virilis</name>
    <name type="common">Fruit fly</name>
    <dbReference type="NCBI Taxonomy" id="7244"/>
    <lineage>
        <taxon>Eukaryota</taxon>
        <taxon>Metazoa</taxon>
        <taxon>Ecdysozoa</taxon>
        <taxon>Arthropoda</taxon>
        <taxon>Hexapoda</taxon>
        <taxon>Insecta</taxon>
        <taxon>Pterygota</taxon>
        <taxon>Neoptera</taxon>
        <taxon>Endopterygota</taxon>
        <taxon>Diptera</taxon>
        <taxon>Brachycera</taxon>
        <taxon>Muscomorpha</taxon>
        <taxon>Ephydroidea</taxon>
        <taxon>Drosophilidae</taxon>
        <taxon>Drosophila</taxon>
    </lineage>
</organism>
<accession>B4LJW2</accession>
<evidence type="ECO:0000313" key="12">
    <source>
        <dbReference type="EMBL" id="EDW61616.2"/>
    </source>
</evidence>
<dbReference type="InterPro" id="IPR005835">
    <property type="entry name" value="NTP_transferase_dom"/>
</dbReference>
<evidence type="ECO:0000256" key="7">
    <source>
        <dbReference type="ARBA" id="ARBA00044229"/>
    </source>
</evidence>
<dbReference type="eggNOG" id="KOG1462">
    <property type="taxonomic scope" value="Eukaryota"/>
</dbReference>
<evidence type="ECO:0000259" key="11">
    <source>
        <dbReference type="Pfam" id="PF25087"/>
    </source>
</evidence>
<dbReference type="OrthoDB" id="10250549at2759"/>
<evidence type="ECO:0000256" key="8">
    <source>
        <dbReference type="ARBA" id="ARBA00045373"/>
    </source>
</evidence>
<dbReference type="InterPro" id="IPR056729">
    <property type="entry name" value="GMPPB_C"/>
</dbReference>
<evidence type="ECO:0000256" key="4">
    <source>
        <dbReference type="ARBA" id="ARBA00022540"/>
    </source>
</evidence>
<proteinExistence type="inferred from homology"/>
<evidence type="ECO:0000313" key="13">
    <source>
        <dbReference type="Proteomes" id="UP000008792"/>
    </source>
</evidence>
<keyword evidence="5" id="KW-0648">Protein biosynthesis</keyword>
<dbReference type="PANTHER" id="PTHR45989:SF1">
    <property type="entry name" value="TRANSLATION INITIATION FACTOR EIF-2B SUBUNIT GAMMA"/>
    <property type="match status" value="1"/>
</dbReference>
<dbReference type="Proteomes" id="UP000008792">
    <property type="component" value="Unassembled WGS sequence"/>
</dbReference>
<dbReference type="EMBL" id="CH940648">
    <property type="protein sequence ID" value="EDW61616.2"/>
    <property type="molecule type" value="Genomic_DNA"/>
</dbReference>
<keyword evidence="13" id="KW-1185">Reference proteome</keyword>
<dbReference type="Gene3D" id="3.90.550.10">
    <property type="entry name" value="Spore Coat Polysaccharide Biosynthesis Protein SpsA, Chain A"/>
    <property type="match status" value="1"/>
</dbReference>
<evidence type="ECO:0000256" key="3">
    <source>
        <dbReference type="ARBA" id="ARBA00022490"/>
    </source>
</evidence>
<dbReference type="Pfam" id="PF00483">
    <property type="entry name" value="NTP_transferase"/>
    <property type="match status" value="1"/>
</dbReference>
<dbReference type="SUPFAM" id="SSF53448">
    <property type="entry name" value="Nucleotide-diphospho-sugar transferases"/>
    <property type="match status" value="1"/>
</dbReference>
<dbReference type="Pfam" id="PF25087">
    <property type="entry name" value="GMPPB_C"/>
    <property type="match status" value="1"/>
</dbReference>
<comment type="subunit">
    <text evidence="9">Component of the translation initiation factor 2B (eIF2B) complex which is a heterodecamer of two sets of five different subunits: alpha, beta, gamma, delta and epsilon. Subunits alpha, beta and delta comprise a regulatory subcomplex and subunits epsilon and gamma comprise a catalytic subcomplex. Within the complex, the hexameric regulatory complex resides at the center, with the two heterodimeric catalytic subcomplexes bound on opposite sides.</text>
</comment>
<dbReference type="InParanoid" id="B4LJW2"/>
<dbReference type="Gene3D" id="2.160.10.10">
    <property type="entry name" value="Hexapeptide repeat proteins"/>
    <property type="match status" value="1"/>
</dbReference>
<comment type="function">
    <text evidence="8">Acts as a component of the translation initiation factor 2B (eIF2B) complex, which catalyzes the exchange of GDP for GTP on the eukaryotic initiation factor 2 (eIF2) complex gamma subunit. Its guanine nucleotide exchange factor activity is repressed when bound to eIF2 complex phosphorylated on the alpha subunit, thereby limiting the amount of methionyl-initiator methionine tRNA available to the ribosome and consequently global translation is repressed.</text>
</comment>
<feature type="domain" description="Nucleotidyl transferase" evidence="10">
    <location>
        <begin position="48"/>
        <end position="174"/>
    </location>
</feature>
<name>B4LJW2_DROVI</name>
<comment type="subcellular location">
    <subcellularLocation>
        <location evidence="1">Cytoplasm</location>
        <location evidence="1">Cytosol</location>
    </subcellularLocation>
</comment>
<protein>
    <recommendedName>
        <fullName evidence="6">Translation initiation factor eIF2B subunit gamma</fullName>
    </recommendedName>
    <alternativeName>
        <fullName evidence="7">eIF2B GDP-GTP exchange factor subunit gamma</fullName>
    </alternativeName>
</protein>
<gene>
    <name evidence="12" type="primary">Dvir\GJ20210</name>
    <name evidence="12" type="ORF">Dvir_GJ20210</name>
</gene>
<dbReference type="FunFam" id="3.90.550.10:FF:000219">
    <property type="entry name" value="Eukaryotic initiation factor eIF2B gamma subunit"/>
    <property type="match status" value="1"/>
</dbReference>